<evidence type="ECO:0000313" key="4">
    <source>
        <dbReference type="Proteomes" id="UP001596513"/>
    </source>
</evidence>
<sequence>MKTKSSTFLMLVLLAVLSASGASLAQGGPARREVQAYYQANILPTVQQQRQKLEPQAASADRAQARQLSHPGSKP</sequence>
<feature type="signal peptide" evidence="2">
    <location>
        <begin position="1"/>
        <end position="25"/>
    </location>
</feature>
<protein>
    <submittedName>
        <fullName evidence="3">Uncharacterized protein</fullName>
    </submittedName>
</protein>
<dbReference type="Proteomes" id="UP001596513">
    <property type="component" value="Unassembled WGS sequence"/>
</dbReference>
<proteinExistence type="predicted"/>
<feature type="region of interest" description="Disordered" evidence="1">
    <location>
        <begin position="48"/>
        <end position="75"/>
    </location>
</feature>
<keyword evidence="2" id="KW-0732">Signal</keyword>
<gene>
    <name evidence="3" type="ORF">ACFQT0_23135</name>
</gene>
<reference evidence="4" key="1">
    <citation type="journal article" date="2019" name="Int. J. Syst. Evol. Microbiol.">
        <title>The Global Catalogue of Microorganisms (GCM) 10K type strain sequencing project: providing services to taxonomists for standard genome sequencing and annotation.</title>
        <authorList>
            <consortium name="The Broad Institute Genomics Platform"/>
            <consortium name="The Broad Institute Genome Sequencing Center for Infectious Disease"/>
            <person name="Wu L."/>
            <person name="Ma J."/>
        </authorList>
    </citation>
    <scope>NUCLEOTIDE SEQUENCE [LARGE SCALE GENOMIC DNA]</scope>
    <source>
        <strain evidence="4">JCM 19635</strain>
    </source>
</reference>
<accession>A0ABW2U8X5</accession>
<feature type="chain" id="PRO_5046557882" evidence="2">
    <location>
        <begin position="26"/>
        <end position="75"/>
    </location>
</feature>
<evidence type="ECO:0000256" key="1">
    <source>
        <dbReference type="SAM" id="MobiDB-lite"/>
    </source>
</evidence>
<dbReference type="RefSeq" id="WP_380205409.1">
    <property type="nucleotide sequence ID" value="NZ_JBHTEK010000001.1"/>
</dbReference>
<comment type="caution">
    <text evidence="3">The sequence shown here is derived from an EMBL/GenBank/DDBJ whole genome shotgun (WGS) entry which is preliminary data.</text>
</comment>
<organism evidence="3 4">
    <name type="scientific">Hymenobacter humi</name>
    <dbReference type="NCBI Taxonomy" id="1411620"/>
    <lineage>
        <taxon>Bacteria</taxon>
        <taxon>Pseudomonadati</taxon>
        <taxon>Bacteroidota</taxon>
        <taxon>Cytophagia</taxon>
        <taxon>Cytophagales</taxon>
        <taxon>Hymenobacteraceae</taxon>
        <taxon>Hymenobacter</taxon>
    </lineage>
</organism>
<feature type="compositionally biased region" description="Low complexity" evidence="1">
    <location>
        <begin position="56"/>
        <end position="67"/>
    </location>
</feature>
<evidence type="ECO:0000256" key="2">
    <source>
        <dbReference type="SAM" id="SignalP"/>
    </source>
</evidence>
<name>A0ABW2U8X5_9BACT</name>
<dbReference type="EMBL" id="JBHTEK010000001">
    <property type="protein sequence ID" value="MFC7669938.1"/>
    <property type="molecule type" value="Genomic_DNA"/>
</dbReference>
<keyword evidence="4" id="KW-1185">Reference proteome</keyword>
<evidence type="ECO:0000313" key="3">
    <source>
        <dbReference type="EMBL" id="MFC7669938.1"/>
    </source>
</evidence>